<evidence type="ECO:0000259" key="1">
    <source>
        <dbReference type="Pfam" id="PF00535"/>
    </source>
</evidence>
<dbReference type="PANTHER" id="PTHR22916">
    <property type="entry name" value="GLYCOSYLTRANSFERASE"/>
    <property type="match status" value="1"/>
</dbReference>
<dbReference type="RefSeq" id="WP_006598144.1">
    <property type="nucleotide sequence ID" value="NZ_GL622359.1"/>
</dbReference>
<proteinExistence type="predicted"/>
<dbReference type="AlphaFoldDB" id="E6MFD7"/>
<dbReference type="Pfam" id="PF00535">
    <property type="entry name" value="Glycos_transf_2"/>
    <property type="match status" value="1"/>
</dbReference>
<reference evidence="2 3" key="1">
    <citation type="submission" date="2010-12" db="EMBL/GenBank/DDBJ databases">
        <authorList>
            <person name="Muzny D."/>
            <person name="Qin X."/>
            <person name="Deng J."/>
            <person name="Jiang H."/>
            <person name="Liu Y."/>
            <person name="Qu J."/>
            <person name="Song X.-Z."/>
            <person name="Zhang L."/>
            <person name="Thornton R."/>
            <person name="Coyle M."/>
            <person name="Francisco L."/>
            <person name="Jackson L."/>
            <person name="Javaid M."/>
            <person name="Korchina V."/>
            <person name="Kovar C."/>
            <person name="Mata R."/>
            <person name="Mathew T."/>
            <person name="Ngo R."/>
            <person name="Nguyen L."/>
            <person name="Nguyen N."/>
            <person name="Okwuonu G."/>
            <person name="Ongeri F."/>
            <person name="Pham C."/>
            <person name="Simmons D."/>
            <person name="Wilczek-Boney K."/>
            <person name="Hale W."/>
            <person name="Jakkamsetti A."/>
            <person name="Pham P."/>
            <person name="Ruth R."/>
            <person name="San Lucas F."/>
            <person name="Warren J."/>
            <person name="Zhang J."/>
            <person name="Zhao Z."/>
            <person name="Zhou C."/>
            <person name="Zhu D."/>
            <person name="Lee S."/>
            <person name="Bess C."/>
            <person name="Blankenburg K."/>
            <person name="Forbes L."/>
            <person name="Fu Q."/>
            <person name="Gubbala S."/>
            <person name="Hirani K."/>
            <person name="Jayaseelan J.C."/>
            <person name="Lara F."/>
            <person name="Munidasa M."/>
            <person name="Palculict T."/>
            <person name="Patil S."/>
            <person name="Pu L.-L."/>
            <person name="Saada N."/>
            <person name="Tang L."/>
            <person name="Weissenberger G."/>
            <person name="Zhu Y."/>
            <person name="Hemphill L."/>
            <person name="Shang Y."/>
            <person name="Youmans B."/>
            <person name="Ayvaz T."/>
            <person name="Ross M."/>
            <person name="Santibanez J."/>
            <person name="Aqrawi P."/>
            <person name="Gross S."/>
            <person name="Joshi V."/>
            <person name="Fowler G."/>
            <person name="Nazareth L."/>
            <person name="Reid J."/>
            <person name="Worley K."/>
            <person name="Petrosino J."/>
            <person name="Highlander S."/>
            <person name="Gibbs R."/>
        </authorList>
    </citation>
    <scope>NUCLEOTIDE SEQUENCE [LARGE SCALE GENOMIC DNA]</scope>
    <source>
        <strain evidence="2 3">ATCC 23263</strain>
    </source>
</reference>
<sequence length="333" mass="38258">MEQKQLTVSVAAYNVAGSLRRCLDSLIGPDEMMARLEVIVVNDGSTDETVAMARTYAERYPQTFKVIDKANGGYGSTINASIACAHGKYFKQLDGDDWYCFEHLAAFLAFLETATADLVLSPFYEVYEGRSKVLQDRHPEVPEEDGPLKKMAMDQDVLMHELAIRTELLQTHSVGITEHCFYTDHEYTFLPLLFAKSIARFPHPIYCYQLGVEGQSVSLSGMRKHFKDPMRVAEKLMPLYETQLSSIRERGIETLMRKKILSITELAYFCFLILEQPGSHKTTLKNFDRHIRRQYPHIYRITMKSHTIARLRRLHFVGYSLYAKHIAKLAESR</sequence>
<dbReference type="Gene3D" id="3.90.550.10">
    <property type="entry name" value="Spore Coat Polysaccharide Biosynthesis Protein SpsA, Chain A"/>
    <property type="match status" value="1"/>
</dbReference>
<dbReference type="eggNOG" id="COG0463">
    <property type="taxonomic scope" value="Bacteria"/>
</dbReference>
<dbReference type="InterPro" id="IPR029044">
    <property type="entry name" value="Nucleotide-diphossugar_trans"/>
</dbReference>
<dbReference type="EMBL" id="AEQN01000011">
    <property type="protein sequence ID" value="EFV02297.1"/>
    <property type="molecule type" value="Genomic_DNA"/>
</dbReference>
<dbReference type="GO" id="GO:0016758">
    <property type="term" value="F:hexosyltransferase activity"/>
    <property type="evidence" value="ECO:0007669"/>
    <property type="project" value="UniProtKB-ARBA"/>
</dbReference>
<accession>E6MFD7</accession>
<dbReference type="STRING" id="887929.HMP0721_0720"/>
<evidence type="ECO:0000313" key="2">
    <source>
        <dbReference type="EMBL" id="EFV02297.1"/>
    </source>
</evidence>
<comment type="caution">
    <text evidence="2">The sequence shown here is derived from an EMBL/GenBank/DDBJ whole genome shotgun (WGS) entry which is preliminary data.</text>
</comment>
<organism evidence="2 3">
    <name type="scientific">Pseudoramibacter alactolyticus ATCC 23263</name>
    <dbReference type="NCBI Taxonomy" id="887929"/>
    <lineage>
        <taxon>Bacteria</taxon>
        <taxon>Bacillati</taxon>
        <taxon>Bacillota</taxon>
        <taxon>Clostridia</taxon>
        <taxon>Eubacteriales</taxon>
        <taxon>Eubacteriaceae</taxon>
        <taxon>Pseudoramibacter</taxon>
    </lineage>
</organism>
<evidence type="ECO:0000313" key="3">
    <source>
        <dbReference type="Proteomes" id="UP000004754"/>
    </source>
</evidence>
<dbReference type="HOGENOM" id="CLU_025996_1_0_9"/>
<name>E6MFD7_9FIRM</name>
<dbReference type="PANTHER" id="PTHR22916:SF3">
    <property type="entry name" value="UDP-GLCNAC:BETAGAL BETA-1,3-N-ACETYLGLUCOSAMINYLTRANSFERASE-LIKE PROTEIN 1"/>
    <property type="match status" value="1"/>
</dbReference>
<feature type="domain" description="Glycosyltransferase 2-like" evidence="1">
    <location>
        <begin position="8"/>
        <end position="139"/>
    </location>
</feature>
<dbReference type="OrthoDB" id="9810303at2"/>
<dbReference type="InterPro" id="IPR001173">
    <property type="entry name" value="Glyco_trans_2-like"/>
</dbReference>
<keyword evidence="2" id="KW-0328">Glycosyltransferase</keyword>
<dbReference type="SUPFAM" id="SSF53448">
    <property type="entry name" value="Nucleotide-diphospho-sugar transferases"/>
    <property type="match status" value="1"/>
</dbReference>
<dbReference type="Proteomes" id="UP000004754">
    <property type="component" value="Unassembled WGS sequence"/>
</dbReference>
<keyword evidence="2" id="KW-0808">Transferase</keyword>
<dbReference type="CDD" id="cd00761">
    <property type="entry name" value="Glyco_tranf_GTA_type"/>
    <property type="match status" value="1"/>
</dbReference>
<keyword evidence="3" id="KW-1185">Reference proteome</keyword>
<dbReference type="EC" id="2.4.-.-" evidence="2"/>
<protein>
    <submittedName>
        <fullName evidence="2">Glycosyltransferase, group 2 family protein</fullName>
        <ecNumber evidence="2">2.4.-.-</ecNumber>
    </submittedName>
</protein>
<gene>
    <name evidence="2" type="ORF">HMP0721_0720</name>
</gene>